<feature type="region of interest" description="Disordered" evidence="1">
    <location>
        <begin position="273"/>
        <end position="296"/>
    </location>
</feature>
<sequence length="409" mass="44245">MIPAQPKIADTPAYWTHKIGDPTGPVAIGRMSQLVDFDPRLSETARLVYRFLINWYHHEHGDALLSQRHVATVMKKRAPDGAECPSRSAVSRAIILLLETGWVARTYRGRGRNKSASRYIPVFNVLDLAEQGRFPELAQQVGQFDDPQNRPTKRATTGPSGGPVHASTGPAGGPKTHIPDPGTDPRTGMYKVSASGPDAEAPAVAGIGFERIWRAYGRYGNKQASKQAFEAIASPDVDHIASRATAWAASAKSGQRRMPLEKWLAAEKYDEADRSVRPKAEAPKLDEEGEMGRRRSNAVDAAEAAEHDRKIRGAAIEISVPRGVPLTVVSSAVEKRDDDTWLAIQTDHGLVAILLEGRDAASQEAGQAHLGRLTTACGIRDIDDSSDLHGKVFMVVGDTFAAVTEDAVA</sequence>
<dbReference type="RefSeq" id="WP_231141939.1">
    <property type="nucleotide sequence ID" value="NZ_CP088100.1"/>
</dbReference>
<feature type="region of interest" description="Disordered" evidence="1">
    <location>
        <begin position="140"/>
        <end position="198"/>
    </location>
</feature>
<organism evidence="2 3">
    <name type="scientific">Bradyrhizobium barranii</name>
    <dbReference type="NCBI Taxonomy" id="2992140"/>
    <lineage>
        <taxon>Bacteria</taxon>
        <taxon>Pseudomonadati</taxon>
        <taxon>Pseudomonadota</taxon>
        <taxon>Alphaproteobacteria</taxon>
        <taxon>Hyphomicrobiales</taxon>
        <taxon>Nitrobacteraceae</taxon>
        <taxon>Bradyrhizobium</taxon>
    </lineage>
</organism>
<evidence type="ECO:0000313" key="3">
    <source>
        <dbReference type="Proteomes" id="UP001430990"/>
    </source>
</evidence>
<name>A0ABY3QC59_9BRAD</name>
<protein>
    <recommendedName>
        <fullName evidence="4">Helix-turn-helix protein</fullName>
    </recommendedName>
</protein>
<gene>
    <name evidence="2" type="ORF">BjapCC829_23065</name>
</gene>
<dbReference type="Proteomes" id="UP001430990">
    <property type="component" value="Chromosome"/>
</dbReference>
<evidence type="ECO:0000256" key="1">
    <source>
        <dbReference type="SAM" id="MobiDB-lite"/>
    </source>
</evidence>
<dbReference type="EMBL" id="CP088100">
    <property type="protein sequence ID" value="UFW82872.1"/>
    <property type="molecule type" value="Genomic_DNA"/>
</dbReference>
<evidence type="ECO:0008006" key="4">
    <source>
        <dbReference type="Google" id="ProtNLM"/>
    </source>
</evidence>
<evidence type="ECO:0000313" key="2">
    <source>
        <dbReference type="EMBL" id="UFW82872.1"/>
    </source>
</evidence>
<reference evidence="2" key="1">
    <citation type="submission" date="2021-11" db="EMBL/GenBank/DDBJ databases">
        <title>Australian commercial rhizobial inoculants.</title>
        <authorList>
            <person name="Kohlmeier M.G."/>
            <person name="O'Hara G.W."/>
            <person name="Colombi E."/>
            <person name="Ramsay J.P."/>
            <person name="Terpolilli J."/>
        </authorList>
    </citation>
    <scope>NUCLEOTIDE SEQUENCE</scope>
    <source>
        <strain evidence="2">CC829</strain>
    </source>
</reference>
<feature type="compositionally biased region" description="Basic and acidic residues" evidence="1">
    <location>
        <begin position="273"/>
        <end position="293"/>
    </location>
</feature>
<accession>A0ABY3QC59</accession>
<proteinExistence type="predicted"/>
<keyword evidence="3" id="KW-1185">Reference proteome</keyword>